<keyword evidence="3" id="KW-1185">Reference proteome</keyword>
<protein>
    <submittedName>
        <fullName evidence="2">Uncharacterized protein</fullName>
    </submittedName>
</protein>
<feature type="compositionally biased region" description="Basic and acidic residues" evidence="1">
    <location>
        <begin position="698"/>
        <end position="713"/>
    </location>
</feature>
<reference evidence="2 3" key="1">
    <citation type="submission" date="2023-08" db="EMBL/GenBank/DDBJ databases">
        <title>Black Yeasts Isolated from many extreme environments.</title>
        <authorList>
            <person name="Coleine C."/>
            <person name="Stajich J.E."/>
            <person name="Selbmann L."/>
        </authorList>
    </citation>
    <scope>NUCLEOTIDE SEQUENCE [LARGE SCALE GENOMIC DNA]</scope>
    <source>
        <strain evidence="2 3">CCFEE 5935</strain>
    </source>
</reference>
<feature type="compositionally biased region" description="Polar residues" evidence="1">
    <location>
        <begin position="601"/>
        <end position="610"/>
    </location>
</feature>
<proteinExistence type="predicted"/>
<name>A0AAV9P6M0_9PEZI</name>
<dbReference type="GeneID" id="89927317"/>
<evidence type="ECO:0000313" key="2">
    <source>
        <dbReference type="EMBL" id="KAK5168668.1"/>
    </source>
</evidence>
<dbReference type="Proteomes" id="UP001337655">
    <property type="component" value="Unassembled WGS sequence"/>
</dbReference>
<dbReference type="RefSeq" id="XP_064658134.1">
    <property type="nucleotide sequence ID" value="XM_064803219.1"/>
</dbReference>
<feature type="region of interest" description="Disordered" evidence="1">
    <location>
        <begin position="694"/>
        <end position="713"/>
    </location>
</feature>
<dbReference type="EMBL" id="JAVRRT010000009">
    <property type="protein sequence ID" value="KAK5168668.1"/>
    <property type="molecule type" value="Genomic_DNA"/>
</dbReference>
<organism evidence="2 3">
    <name type="scientific">Saxophila tyrrhenica</name>
    <dbReference type="NCBI Taxonomy" id="1690608"/>
    <lineage>
        <taxon>Eukaryota</taxon>
        <taxon>Fungi</taxon>
        <taxon>Dikarya</taxon>
        <taxon>Ascomycota</taxon>
        <taxon>Pezizomycotina</taxon>
        <taxon>Dothideomycetes</taxon>
        <taxon>Dothideomycetidae</taxon>
        <taxon>Mycosphaerellales</taxon>
        <taxon>Extremaceae</taxon>
        <taxon>Saxophila</taxon>
    </lineage>
</organism>
<gene>
    <name evidence="2" type="ORF">LTR77_005977</name>
</gene>
<sequence>MDARAGLCSPSESTRPRRQKARDFPFRATQEADEPTKALLRQREDLRHAVADSSIKDVVRLYDELEDKSIFNRHDFRLIVQCLHQHCRRLNPYLADPKRHREETDTLATFGERLVEDLKQGIVEPNKLAHVHLLGLFKEIGHRDSGGNFWEWLQAQDDSFIDHDVYGAAIELLAVSGTPLTDLEELYQEALTRFPGNFVAYHLSPNAIVPNREEAVRLPGIPISLLQGILTARLLHGDTRNAYLALDTALRLYPDQVPSRFFTLFVEERPLIEAYTVVAIACRAGIYLPGSLMKKCQSALRAHQGLGKLPSALIHPMIVRAQLSLLHMYRGAGNVFTTNMLSELIMSVSSLGLVKGLRAAPESQRRQCLAPIVRIIRHILTIAARLGVRPGIAAFNRIINELGPYSKELVGRALADAKGMGLEPTHVTRRSIMVAAGKLGDGEMLMATWRLVVQARNNADQKPDLVDWACFIISARDTKCFAFARQEFEAHRQTMSPEEQHRIDSMLESKDEGLPDFDSLRALDLETMLSQLSALQNDLHVFDERTKDCPVHQDFSSQKLPMTMLRPESGNPVPDKVQRTLYDELTTEQPKTGPADLGHSGTESIEQPQPTAEAALSAAPIGAPHRKSPTNIPLGTLRYENWKTMNWLLEQSAANDREHHRLVDEAIAAGTAPPAHNASLGLNRVNDLGTYGLSDTMGDERKPDSQRAMSEEEVKAWREKVLALRGRTV</sequence>
<feature type="region of interest" description="Disordered" evidence="1">
    <location>
        <begin position="588"/>
        <end position="632"/>
    </location>
</feature>
<evidence type="ECO:0000313" key="3">
    <source>
        <dbReference type="Proteomes" id="UP001337655"/>
    </source>
</evidence>
<accession>A0AAV9P6M0</accession>
<dbReference type="AlphaFoldDB" id="A0AAV9P6M0"/>
<feature type="region of interest" description="Disordered" evidence="1">
    <location>
        <begin position="1"/>
        <end position="34"/>
    </location>
</feature>
<comment type="caution">
    <text evidence="2">The sequence shown here is derived from an EMBL/GenBank/DDBJ whole genome shotgun (WGS) entry which is preliminary data.</text>
</comment>
<evidence type="ECO:0000256" key="1">
    <source>
        <dbReference type="SAM" id="MobiDB-lite"/>
    </source>
</evidence>